<dbReference type="EMBL" id="IACN01087247">
    <property type="protein sequence ID" value="LAB60019.1"/>
    <property type="molecule type" value="Transcribed_RNA"/>
</dbReference>
<dbReference type="SUPFAM" id="SSF53032">
    <property type="entry name" value="tRNA-intron endonuclease catalytic domain-like"/>
    <property type="match status" value="1"/>
</dbReference>
<feature type="region of interest" description="Disordered" evidence="3">
    <location>
        <begin position="174"/>
        <end position="196"/>
    </location>
</feature>
<evidence type="ECO:0000256" key="3">
    <source>
        <dbReference type="SAM" id="MobiDB-lite"/>
    </source>
</evidence>
<dbReference type="InterPro" id="IPR036167">
    <property type="entry name" value="tRNA_intron_Endo_cat-like_sf"/>
</dbReference>
<dbReference type="AlphaFoldDB" id="A0A2D4PS16"/>
<accession>A0A2D4PS16</accession>
<dbReference type="Pfam" id="PF09631">
    <property type="entry name" value="Sen15"/>
    <property type="match status" value="1"/>
</dbReference>
<evidence type="ECO:0000313" key="5">
    <source>
        <dbReference type="EMBL" id="LAB60019.1"/>
    </source>
</evidence>
<feature type="domain" description="tRNA-splicing endonuclease subunit Sen15" evidence="4">
    <location>
        <begin position="76"/>
        <end position="175"/>
    </location>
</feature>
<feature type="region of interest" description="Disordered" evidence="3">
    <location>
        <begin position="1"/>
        <end position="41"/>
    </location>
</feature>
<feature type="compositionally biased region" description="Basic and acidic residues" evidence="3">
    <location>
        <begin position="1"/>
        <end position="12"/>
    </location>
</feature>
<organism evidence="5">
    <name type="scientific">Micrurus surinamensis</name>
    <name type="common">Surinam coral snake</name>
    <dbReference type="NCBI Taxonomy" id="129470"/>
    <lineage>
        <taxon>Eukaryota</taxon>
        <taxon>Metazoa</taxon>
        <taxon>Chordata</taxon>
        <taxon>Craniata</taxon>
        <taxon>Vertebrata</taxon>
        <taxon>Euteleostomi</taxon>
        <taxon>Lepidosauria</taxon>
        <taxon>Squamata</taxon>
        <taxon>Bifurcata</taxon>
        <taxon>Unidentata</taxon>
        <taxon>Episquamata</taxon>
        <taxon>Toxicofera</taxon>
        <taxon>Serpentes</taxon>
        <taxon>Colubroidea</taxon>
        <taxon>Elapidae</taxon>
        <taxon>Elapinae</taxon>
        <taxon>Micrurus</taxon>
    </lineage>
</organism>
<name>A0A2D4PS16_MICSU</name>
<reference evidence="5" key="2">
    <citation type="submission" date="2017-11" db="EMBL/GenBank/DDBJ databases">
        <title>Coralsnake Venomics: Analyses of Venom Gland Transcriptomes and Proteomes of Six Brazilian Taxa.</title>
        <authorList>
            <person name="Aird S.D."/>
            <person name="Jorge da Silva N."/>
            <person name="Qiu L."/>
            <person name="Villar-Briones A."/>
            <person name="Aparecida-Saddi V."/>
            <person name="Campos-Telles M.P."/>
            <person name="Grau M."/>
            <person name="Mikheyev A.S."/>
        </authorList>
    </citation>
    <scope>NUCLEOTIDE SEQUENCE</scope>
    <source>
        <tissue evidence="5">Venom_gland</tissue>
    </source>
</reference>
<evidence type="ECO:0000259" key="4">
    <source>
        <dbReference type="Pfam" id="PF09631"/>
    </source>
</evidence>
<keyword evidence="2" id="KW-0819">tRNA processing</keyword>
<dbReference type="GO" id="GO:0005634">
    <property type="term" value="C:nucleus"/>
    <property type="evidence" value="ECO:0007669"/>
    <property type="project" value="UniProtKB-ARBA"/>
</dbReference>
<protein>
    <recommendedName>
        <fullName evidence="4">tRNA-splicing endonuclease subunit Sen15 domain-containing protein</fullName>
    </recommendedName>
</protein>
<dbReference type="PANTHER" id="PTHR28582:SF1">
    <property type="entry name" value="TRNA-SPLICING ENDONUCLEASE SUBUNIT SEN15"/>
    <property type="match status" value="1"/>
</dbReference>
<sequence>MTRELGMEKSESDCGDGANEEGGSVAGCSGSFGQGEEAPKSGKWALREDWLATHPTFTKMMSLEAADSRGVYAAFLVYLDLLEVRNWHEVSFTGLAEFQLVCLHGREKETEPLQVVVPTPAQVSFSHERLRQIMNSTGTMQAKPDSPLSITLAIVETDSTIVYYKLTDGFVMPDPPDSPAEADNKQGKKKRKRLLK</sequence>
<dbReference type="GO" id="GO:0003676">
    <property type="term" value="F:nucleic acid binding"/>
    <property type="evidence" value="ECO:0007669"/>
    <property type="project" value="InterPro"/>
</dbReference>
<dbReference type="InterPro" id="IPR011856">
    <property type="entry name" value="tRNA_endonuc-like_dom_sf"/>
</dbReference>
<dbReference type="InterPro" id="IPR018593">
    <property type="entry name" value="tRNA-endonuc_su_Sen15"/>
</dbReference>
<dbReference type="PANTHER" id="PTHR28582">
    <property type="entry name" value="TRNA-SPLICING ENDONUCLEASE SUBUNIT SEN15"/>
    <property type="match status" value="1"/>
</dbReference>
<evidence type="ECO:0000256" key="1">
    <source>
        <dbReference type="ARBA" id="ARBA00006091"/>
    </source>
</evidence>
<comment type="similarity">
    <text evidence="1">Belongs to the SEN15 family.</text>
</comment>
<reference evidence="5" key="1">
    <citation type="submission" date="2017-07" db="EMBL/GenBank/DDBJ databases">
        <authorList>
            <person name="Mikheyev A."/>
            <person name="Grau M."/>
        </authorList>
    </citation>
    <scope>NUCLEOTIDE SEQUENCE</scope>
    <source>
        <tissue evidence="5">Venom_gland</tissue>
    </source>
</reference>
<dbReference type="GO" id="GO:0006388">
    <property type="term" value="P:tRNA splicing, via endonucleolytic cleavage and ligation"/>
    <property type="evidence" value="ECO:0007669"/>
    <property type="project" value="InterPro"/>
</dbReference>
<evidence type="ECO:0000256" key="2">
    <source>
        <dbReference type="ARBA" id="ARBA00022694"/>
    </source>
</evidence>
<proteinExistence type="inferred from homology"/>
<dbReference type="Gene3D" id="3.40.1350.10">
    <property type="match status" value="1"/>
</dbReference>
<feature type="compositionally biased region" description="Basic residues" evidence="3">
    <location>
        <begin position="187"/>
        <end position="196"/>
    </location>
</feature>